<dbReference type="Proteomes" id="UP000184693">
    <property type="component" value="Unassembled WGS sequence"/>
</dbReference>
<accession>A0A1N6JP41</accession>
<gene>
    <name evidence="1" type="ORF">SAMN05444168_4755</name>
</gene>
<sequence>MVADAIATAGQPTRVGPNFPVSSSGQLPCLQLVQAGPRKGTIRMHKDNRKEPTAPVLDDLLHDGRLARLLWKDGRHCALQLWILQIKAAQSIENRIVYGRLLPYSHSDGHWYSSYDDNFYTFEQAQARIIRLNLYIKSDRCADLLRLLSAGRTVSAISEELALGLSDQLKARFGATALAADGVVYRPVAYLLNRDAQDRHSPSSPHGGAGAFSASITQTDKEAFFRVGQDYDVALAALVVKHLNEDTGLDFGGVDTIRFGDLELLVFPALDDLERPLLTTSWTDAPRALVARFNPMQLPHFSGFQFRLSIENGGQVVYSAITTGECDRDGVFECKFELSDQLRARTDSTELEIFGFRDNNSREGILCCRWRVWYVREFRLQGHVVGRGVSPVKFDWLENTARPSASARVKAALTINRGNMGFTNLIGEREADPWVPANRELASLFARLHPTKSQGQFFLSRSQLDGEGRLQFVEWFRALLAEYQQHQVAVFDPYFGDAGLGLMMLCAAPQADYIVFTSLPKPVREDKPMRRKSDKLPQERINNLLANCEHNRHLLKRFKLHIYGLKEGRLHDRYILIIGPDGLPVAGFNLSNSFQKAAESFPLLVTPIPADILLKVAQYKSGLVQEAKAAPSNGGAENPSMRLLFDSSASPAPRRLYETLRFLDKANAGDVLSIWADEPSLQGLSGDPLKKKMAAAGLLKDGSLALPETASLRNYLVQQAGDFAAFTGAWEVLGEILANSRSGDRRFREFGSQHDFLSFLARFLDASFNRTHDEKDKEWVVVDARMFQEPLEALLHTSYQPQLLFHATKYAALTWSEYFAVKFLWWYVPDTLLAIAEAQMTNLPAEPQTADAVRLSLLSQIVSDISLSVQFDISDAQRNRLVHSGSGLLQWMGLNAIERQLENPGGLAAALRSMDAFAYTERIRALGWMINHAQRNPKKAEIYTGLVTALHEALPAKIQAEDLKHLVNSTRGHMRQLAWSEPWLFRDVVFPLLQSDRASIDDACEIWMQELSLMLEPELKNQPRLFDRAREGQTTNIAAFLFAYSSPERQHVSLQSMQAILKRQRRIVQQPLASTSNWAQWDGALVVSMWILTFAAWGQYYLRQRGTTDRELEELSWDARELAIVRPISEWRSTLAGKQGELAAFLDQVAELLASSDKSKSKLE</sequence>
<dbReference type="AlphaFoldDB" id="A0A1N6JP41"/>
<evidence type="ECO:0000313" key="1">
    <source>
        <dbReference type="EMBL" id="SIO46118.1"/>
    </source>
</evidence>
<evidence type="ECO:0000313" key="2">
    <source>
        <dbReference type="Proteomes" id="UP000184693"/>
    </source>
</evidence>
<proteinExistence type="predicted"/>
<dbReference type="EMBL" id="FSRM01000002">
    <property type="protein sequence ID" value="SIO46118.1"/>
    <property type="molecule type" value="Genomic_DNA"/>
</dbReference>
<reference evidence="1 2" key="1">
    <citation type="submission" date="2016-11" db="EMBL/GenBank/DDBJ databases">
        <authorList>
            <person name="Jaros S."/>
            <person name="Januszkiewicz K."/>
            <person name="Wedrychowicz H."/>
        </authorList>
    </citation>
    <scope>NUCLEOTIDE SEQUENCE [LARGE SCALE GENOMIC DNA]</scope>
    <source>
        <strain evidence="1 2">GAS86</strain>
    </source>
</reference>
<name>A0A1N6JP41_9BURK</name>
<dbReference type="NCBIfam" id="NF040699">
    <property type="entry name" value="VPA1262_fam"/>
    <property type="match status" value="1"/>
</dbReference>
<dbReference type="NCBIfam" id="NF040700">
    <property type="entry name" value="VPA1262_N_dom"/>
    <property type="match status" value="1"/>
</dbReference>
<protein>
    <submittedName>
        <fullName evidence="1">Uncharacterized protein</fullName>
    </submittedName>
</protein>
<organism evidence="1 2">
    <name type="scientific">Paraburkholderia phenazinium</name>
    <dbReference type="NCBI Taxonomy" id="60549"/>
    <lineage>
        <taxon>Bacteria</taxon>
        <taxon>Pseudomonadati</taxon>
        <taxon>Pseudomonadota</taxon>
        <taxon>Betaproteobacteria</taxon>
        <taxon>Burkholderiales</taxon>
        <taxon>Burkholderiaceae</taxon>
        <taxon>Paraburkholderia</taxon>
    </lineage>
</organism>